<gene>
    <name evidence="1" type="ORF">GCM10025780_23320</name>
</gene>
<proteinExistence type="predicted"/>
<comment type="caution">
    <text evidence="1">The sequence shown here is derived from an EMBL/GenBank/DDBJ whole genome shotgun (WGS) entry which is preliminary data.</text>
</comment>
<organism evidence="1 2">
    <name type="scientific">Frondihabitans cladoniiphilus</name>
    <dbReference type="NCBI Taxonomy" id="715785"/>
    <lineage>
        <taxon>Bacteria</taxon>
        <taxon>Bacillati</taxon>
        <taxon>Actinomycetota</taxon>
        <taxon>Actinomycetes</taxon>
        <taxon>Micrococcales</taxon>
        <taxon>Microbacteriaceae</taxon>
        <taxon>Frondihabitans</taxon>
    </lineage>
</organism>
<accession>A0ABP8W168</accession>
<dbReference type="EMBL" id="BAABLM010000004">
    <property type="protein sequence ID" value="GAA4677800.1"/>
    <property type="molecule type" value="Genomic_DNA"/>
</dbReference>
<reference evidence="2" key="1">
    <citation type="journal article" date="2019" name="Int. J. Syst. Evol. Microbiol.">
        <title>The Global Catalogue of Microorganisms (GCM) 10K type strain sequencing project: providing services to taxonomists for standard genome sequencing and annotation.</title>
        <authorList>
            <consortium name="The Broad Institute Genomics Platform"/>
            <consortium name="The Broad Institute Genome Sequencing Center for Infectious Disease"/>
            <person name="Wu L."/>
            <person name="Ma J."/>
        </authorList>
    </citation>
    <scope>NUCLEOTIDE SEQUENCE [LARGE SCALE GENOMIC DNA]</scope>
    <source>
        <strain evidence="2">JCM 18956</strain>
    </source>
</reference>
<name>A0ABP8W168_9MICO</name>
<dbReference type="Gene3D" id="2.160.20.80">
    <property type="entry name" value="E3 ubiquitin-protein ligase SopA"/>
    <property type="match status" value="1"/>
</dbReference>
<dbReference type="Pfam" id="PF00805">
    <property type="entry name" value="Pentapeptide"/>
    <property type="match status" value="1"/>
</dbReference>
<keyword evidence="2" id="KW-1185">Reference proteome</keyword>
<evidence type="ECO:0000313" key="1">
    <source>
        <dbReference type="EMBL" id="GAA4677800.1"/>
    </source>
</evidence>
<protein>
    <submittedName>
        <fullName evidence="1">Pentapeptide repeat-containing protein</fullName>
    </submittedName>
</protein>
<dbReference type="Proteomes" id="UP001501295">
    <property type="component" value="Unassembled WGS sequence"/>
</dbReference>
<evidence type="ECO:0000313" key="2">
    <source>
        <dbReference type="Proteomes" id="UP001501295"/>
    </source>
</evidence>
<dbReference type="SUPFAM" id="SSF141571">
    <property type="entry name" value="Pentapeptide repeat-like"/>
    <property type="match status" value="1"/>
</dbReference>
<dbReference type="InterPro" id="IPR001646">
    <property type="entry name" value="5peptide_repeat"/>
</dbReference>
<sequence length="213" mass="22994">MEAPRLGTVDLQDLSEGDAEALASRESHDALTFADADLSDYDLEGSGFSECLLTGLTLTETKLRGSRFVETVLVDPFASALRAQRTTWRDVRIERPRWGSAELFDSELDSVRVEGGKIDYLNLRSSELTDVVFEGAVIGELDLGGVTARRVAFVDCRIGTIDVTRASLDSVDLRGTGFESVTGLSGLRGAVVDTEQLWLLAPLLAAEIGIVVV</sequence>